<sequence>PCSGRPAAASAAPGVGRPPGSAPCPPLCQPRGRSGCFARVRHPRLSLGVSNTLNTPSLHWKVLICFAN</sequence>
<dbReference type="AlphaFoldDB" id="A0A3L8T1N8"/>
<accession>A0A3L8T1N8</accession>
<feature type="region of interest" description="Disordered" evidence="1">
    <location>
        <begin position="1"/>
        <end position="23"/>
    </location>
</feature>
<feature type="compositionally biased region" description="Low complexity" evidence="1">
    <location>
        <begin position="1"/>
        <end position="19"/>
    </location>
</feature>
<reference evidence="2 3" key="1">
    <citation type="journal article" date="2018" name="Proc. R. Soc. B">
        <title>A non-coding region near Follistatin controls head colour polymorphism in the Gouldian finch.</title>
        <authorList>
            <person name="Toomey M.B."/>
            <person name="Marques C.I."/>
            <person name="Andrade P."/>
            <person name="Araujo P.M."/>
            <person name="Sabatino S."/>
            <person name="Gazda M.A."/>
            <person name="Afonso S."/>
            <person name="Lopes R.J."/>
            <person name="Corbo J.C."/>
            <person name="Carneiro M."/>
        </authorList>
    </citation>
    <scope>NUCLEOTIDE SEQUENCE [LARGE SCALE GENOMIC DNA]</scope>
    <source>
        <strain evidence="2">Red01</strain>
        <tissue evidence="2">Muscle</tissue>
    </source>
</reference>
<gene>
    <name evidence="2" type="ORF">DV515_00000438</name>
</gene>
<organism evidence="2 3">
    <name type="scientific">Chloebia gouldiae</name>
    <name type="common">Gouldian finch</name>
    <name type="synonym">Erythrura gouldiae</name>
    <dbReference type="NCBI Taxonomy" id="44316"/>
    <lineage>
        <taxon>Eukaryota</taxon>
        <taxon>Metazoa</taxon>
        <taxon>Chordata</taxon>
        <taxon>Craniata</taxon>
        <taxon>Vertebrata</taxon>
        <taxon>Euteleostomi</taxon>
        <taxon>Archelosauria</taxon>
        <taxon>Archosauria</taxon>
        <taxon>Dinosauria</taxon>
        <taxon>Saurischia</taxon>
        <taxon>Theropoda</taxon>
        <taxon>Coelurosauria</taxon>
        <taxon>Aves</taxon>
        <taxon>Neognathae</taxon>
        <taxon>Neoaves</taxon>
        <taxon>Telluraves</taxon>
        <taxon>Australaves</taxon>
        <taxon>Passeriformes</taxon>
        <taxon>Passeroidea</taxon>
        <taxon>Passeridae</taxon>
        <taxon>Chloebia</taxon>
    </lineage>
</organism>
<evidence type="ECO:0000313" key="2">
    <source>
        <dbReference type="EMBL" id="RLW13232.1"/>
    </source>
</evidence>
<evidence type="ECO:0000313" key="3">
    <source>
        <dbReference type="Proteomes" id="UP000276834"/>
    </source>
</evidence>
<feature type="non-terminal residue" evidence="2">
    <location>
        <position position="1"/>
    </location>
</feature>
<protein>
    <submittedName>
        <fullName evidence="2">Uncharacterized protein</fullName>
    </submittedName>
</protein>
<evidence type="ECO:0000256" key="1">
    <source>
        <dbReference type="SAM" id="MobiDB-lite"/>
    </source>
</evidence>
<name>A0A3L8T1N8_CHLGU</name>
<keyword evidence="3" id="KW-1185">Reference proteome</keyword>
<comment type="caution">
    <text evidence="2">The sequence shown here is derived from an EMBL/GenBank/DDBJ whole genome shotgun (WGS) entry which is preliminary data.</text>
</comment>
<dbReference type="EMBL" id="QUSF01000001">
    <property type="protein sequence ID" value="RLW13232.1"/>
    <property type="molecule type" value="Genomic_DNA"/>
</dbReference>
<dbReference type="Proteomes" id="UP000276834">
    <property type="component" value="Unassembled WGS sequence"/>
</dbReference>
<proteinExistence type="predicted"/>